<evidence type="ECO:0000313" key="3">
    <source>
        <dbReference type="EMBL" id="CAC5364091.1"/>
    </source>
</evidence>
<dbReference type="InterPro" id="IPR011333">
    <property type="entry name" value="SKP1/BTB/POZ_sf"/>
</dbReference>
<dbReference type="Pfam" id="PF07707">
    <property type="entry name" value="BACK"/>
    <property type="match status" value="1"/>
</dbReference>
<keyword evidence="4" id="KW-1185">Reference proteome</keyword>
<feature type="region of interest" description="Disordered" evidence="1">
    <location>
        <begin position="385"/>
        <end position="407"/>
    </location>
</feature>
<dbReference type="Gene3D" id="3.30.710.10">
    <property type="entry name" value="Potassium Channel Kv1.1, Chain A"/>
    <property type="match status" value="1"/>
</dbReference>
<proteinExistence type="predicted"/>
<dbReference type="InterPro" id="IPR000210">
    <property type="entry name" value="BTB/POZ_dom"/>
</dbReference>
<dbReference type="PANTHER" id="PTHR45774:SF3">
    <property type="entry name" value="BTB (POZ) DOMAIN-CONTAINING 2B-RELATED"/>
    <property type="match status" value="1"/>
</dbReference>
<gene>
    <name evidence="3" type="ORF">MCOR_5264</name>
</gene>
<dbReference type="OrthoDB" id="6156126at2759"/>
<dbReference type="EMBL" id="CACVKT020000934">
    <property type="protein sequence ID" value="CAC5364091.1"/>
    <property type="molecule type" value="Genomic_DNA"/>
</dbReference>
<organism evidence="3 4">
    <name type="scientific">Mytilus coruscus</name>
    <name type="common">Sea mussel</name>
    <dbReference type="NCBI Taxonomy" id="42192"/>
    <lineage>
        <taxon>Eukaryota</taxon>
        <taxon>Metazoa</taxon>
        <taxon>Spiralia</taxon>
        <taxon>Lophotrochozoa</taxon>
        <taxon>Mollusca</taxon>
        <taxon>Bivalvia</taxon>
        <taxon>Autobranchia</taxon>
        <taxon>Pteriomorphia</taxon>
        <taxon>Mytilida</taxon>
        <taxon>Mytiloidea</taxon>
        <taxon>Mytilidae</taxon>
        <taxon>Mytilinae</taxon>
        <taxon>Mytilus</taxon>
    </lineage>
</organism>
<protein>
    <submittedName>
        <fullName evidence="3">BTBD3_6</fullName>
    </submittedName>
</protein>
<evidence type="ECO:0000313" key="4">
    <source>
        <dbReference type="Proteomes" id="UP000507470"/>
    </source>
</evidence>
<sequence length="407" mass="47046">MKEKKLLTLKQCYHSDQRIVKLKDNASFFMGVLCLKAVSCKYRNRLARESKVGSHRNGDWLLKKHVLQMSEEVIDWRQDKSPQDCLKYLLFKETLSDVHFIFNNDYSSGRVPAHTFVLAMRSAVFEDELFTERAEHEDILVEDISKDIFEMMLKYIYTNMTKITNANSVGLLQAAMKYQIQGLADLCVAHMERSINRNNVCKILDEAVNFDIPSLKTSALYFLSNFTREVFKTEGFLSLSYTSLDLILDLDKLSTSEVEVFKAVVLWADEQCKKNNIPDEGENKRNILGDMFYKLRIPAMTLRQYSNIVVTSELLTEQEQLQLFKYFTLQPSSKSKVSVTIANFPMKPRLRTKALDEWQPKKSTPTKKKQVRFASSNQVNVTQLPAEPVYGEDNLDEREVEAQEVFG</sequence>
<evidence type="ECO:0000259" key="2">
    <source>
        <dbReference type="PROSITE" id="PS50097"/>
    </source>
</evidence>
<dbReference type="GO" id="GO:0022008">
    <property type="term" value="P:neurogenesis"/>
    <property type="evidence" value="ECO:0007669"/>
    <property type="project" value="TreeGrafter"/>
</dbReference>
<dbReference type="SUPFAM" id="SSF54695">
    <property type="entry name" value="POZ domain"/>
    <property type="match status" value="1"/>
</dbReference>
<feature type="domain" description="BTB" evidence="2">
    <location>
        <begin position="96"/>
        <end position="165"/>
    </location>
</feature>
<dbReference type="SMART" id="SM00225">
    <property type="entry name" value="BTB"/>
    <property type="match status" value="1"/>
</dbReference>
<dbReference type="PANTHER" id="PTHR45774">
    <property type="entry name" value="BTB/POZ DOMAIN-CONTAINING"/>
    <property type="match status" value="1"/>
</dbReference>
<name>A0A6J8A9K0_MYTCO</name>
<dbReference type="GO" id="GO:0005829">
    <property type="term" value="C:cytosol"/>
    <property type="evidence" value="ECO:0007669"/>
    <property type="project" value="TreeGrafter"/>
</dbReference>
<dbReference type="InterPro" id="IPR011705">
    <property type="entry name" value="BACK"/>
</dbReference>
<dbReference type="PROSITE" id="PS50097">
    <property type="entry name" value="BTB"/>
    <property type="match status" value="1"/>
</dbReference>
<dbReference type="Pfam" id="PF00651">
    <property type="entry name" value="BTB"/>
    <property type="match status" value="1"/>
</dbReference>
<dbReference type="SMART" id="SM00875">
    <property type="entry name" value="BACK"/>
    <property type="match status" value="1"/>
</dbReference>
<reference evidence="3 4" key="1">
    <citation type="submission" date="2020-06" db="EMBL/GenBank/DDBJ databases">
        <authorList>
            <person name="Li R."/>
            <person name="Bekaert M."/>
        </authorList>
    </citation>
    <scope>NUCLEOTIDE SEQUENCE [LARGE SCALE GENOMIC DNA]</scope>
    <source>
        <strain evidence="4">wild</strain>
    </source>
</reference>
<evidence type="ECO:0000256" key="1">
    <source>
        <dbReference type="SAM" id="MobiDB-lite"/>
    </source>
</evidence>
<dbReference type="Proteomes" id="UP000507470">
    <property type="component" value="Unassembled WGS sequence"/>
</dbReference>
<dbReference type="AlphaFoldDB" id="A0A6J8A9K0"/>
<accession>A0A6J8A9K0</accession>
<dbReference type="Gene3D" id="1.25.40.420">
    <property type="match status" value="1"/>
</dbReference>